<sequence>MPPLPEPRSPLNSDEDGENEDTDVSYEDVARLGLARRMDGGVWAWLGSEAAEASVRIEAKG</sequence>
<feature type="region of interest" description="Disordered" evidence="1">
    <location>
        <begin position="1"/>
        <end position="25"/>
    </location>
</feature>
<gene>
    <name evidence="2" type="ORF">E1A91_D10G187300v1</name>
</gene>
<reference evidence="2 3" key="1">
    <citation type="submission" date="2019-07" db="EMBL/GenBank/DDBJ databases">
        <title>WGS assembly of Gossypium mustelinum.</title>
        <authorList>
            <person name="Chen Z.J."/>
            <person name="Sreedasyam A."/>
            <person name="Ando A."/>
            <person name="Song Q."/>
            <person name="De L."/>
            <person name="Hulse-Kemp A."/>
            <person name="Ding M."/>
            <person name="Ye W."/>
            <person name="Kirkbride R."/>
            <person name="Jenkins J."/>
            <person name="Plott C."/>
            <person name="Lovell J."/>
            <person name="Lin Y.-M."/>
            <person name="Vaughn R."/>
            <person name="Liu B."/>
            <person name="Li W."/>
            <person name="Simpson S."/>
            <person name="Scheffler B."/>
            <person name="Saski C."/>
            <person name="Grover C."/>
            <person name="Hu G."/>
            <person name="Conover J."/>
            <person name="Carlson J."/>
            <person name="Shu S."/>
            <person name="Boston L."/>
            <person name="Williams M."/>
            <person name="Peterson D."/>
            <person name="Mcgee K."/>
            <person name="Jones D."/>
            <person name="Wendel J."/>
            <person name="Stelly D."/>
            <person name="Grimwood J."/>
            <person name="Schmutz J."/>
        </authorList>
    </citation>
    <scope>NUCLEOTIDE SEQUENCE [LARGE SCALE GENOMIC DNA]</scope>
    <source>
        <strain evidence="2">1408120.09</strain>
    </source>
</reference>
<proteinExistence type="predicted"/>
<dbReference type="Proteomes" id="UP000323597">
    <property type="component" value="Chromosome D10"/>
</dbReference>
<accession>A0A5D2T929</accession>
<keyword evidence="3" id="KW-1185">Reference proteome</keyword>
<dbReference type="EMBL" id="CM017658">
    <property type="protein sequence ID" value="TYI61640.1"/>
    <property type="molecule type" value="Genomic_DNA"/>
</dbReference>
<organism evidence="2 3">
    <name type="scientific">Gossypium mustelinum</name>
    <name type="common">Cotton</name>
    <name type="synonym">Gossypium caicoense</name>
    <dbReference type="NCBI Taxonomy" id="34275"/>
    <lineage>
        <taxon>Eukaryota</taxon>
        <taxon>Viridiplantae</taxon>
        <taxon>Streptophyta</taxon>
        <taxon>Embryophyta</taxon>
        <taxon>Tracheophyta</taxon>
        <taxon>Spermatophyta</taxon>
        <taxon>Magnoliopsida</taxon>
        <taxon>eudicotyledons</taxon>
        <taxon>Gunneridae</taxon>
        <taxon>Pentapetalae</taxon>
        <taxon>rosids</taxon>
        <taxon>malvids</taxon>
        <taxon>Malvales</taxon>
        <taxon>Malvaceae</taxon>
        <taxon>Malvoideae</taxon>
        <taxon>Gossypium</taxon>
    </lineage>
</organism>
<evidence type="ECO:0000313" key="3">
    <source>
        <dbReference type="Proteomes" id="UP000323597"/>
    </source>
</evidence>
<evidence type="ECO:0000256" key="1">
    <source>
        <dbReference type="SAM" id="MobiDB-lite"/>
    </source>
</evidence>
<protein>
    <submittedName>
        <fullName evidence="2">Uncharacterized protein</fullName>
    </submittedName>
</protein>
<evidence type="ECO:0000313" key="2">
    <source>
        <dbReference type="EMBL" id="TYI61640.1"/>
    </source>
</evidence>
<name>A0A5D2T929_GOSMU</name>
<feature type="compositionally biased region" description="Acidic residues" evidence="1">
    <location>
        <begin position="13"/>
        <end position="25"/>
    </location>
</feature>
<dbReference type="AlphaFoldDB" id="A0A5D2T929"/>